<evidence type="ECO:0000256" key="13">
    <source>
        <dbReference type="ARBA" id="ARBA00023212"/>
    </source>
</evidence>
<evidence type="ECO:0000256" key="9">
    <source>
        <dbReference type="ARBA" id="ARBA00022701"/>
    </source>
</evidence>
<name>A0A167GNB6_CALVF</name>
<keyword evidence="10" id="KW-0498">Mitosis</keyword>
<feature type="region of interest" description="Disordered" evidence="18">
    <location>
        <begin position="1"/>
        <end position="21"/>
    </location>
</feature>
<dbReference type="Pfam" id="PF08654">
    <property type="entry name" value="DASH_Dad2"/>
    <property type="match status" value="1"/>
</dbReference>
<dbReference type="Proteomes" id="UP000076738">
    <property type="component" value="Unassembled WGS sequence"/>
</dbReference>
<dbReference type="GO" id="GO:0042729">
    <property type="term" value="C:DASH complex"/>
    <property type="evidence" value="ECO:0007669"/>
    <property type="project" value="InterPro"/>
</dbReference>
<dbReference type="PANTHER" id="PTHR28036">
    <property type="entry name" value="DASH COMPLEX SUBUNIT DAD2"/>
    <property type="match status" value="1"/>
</dbReference>
<dbReference type="EMBL" id="KV417335">
    <property type="protein sequence ID" value="KZO90739.1"/>
    <property type="molecule type" value="Genomic_DNA"/>
</dbReference>
<dbReference type="GO" id="GO:1990023">
    <property type="term" value="C:mitotic spindle midzone"/>
    <property type="evidence" value="ECO:0007669"/>
    <property type="project" value="TreeGrafter"/>
</dbReference>
<proteinExistence type="inferred from homology"/>
<evidence type="ECO:0000256" key="6">
    <source>
        <dbReference type="ARBA" id="ARBA00022454"/>
    </source>
</evidence>
<dbReference type="OrthoDB" id="3230169at2759"/>
<sequence length="134" mass="13979">MSAPAPPSSSSTAAQASLSSAALSQTTYGAQRLLEKQHEWQGVAMLKEASGRMLQQVESLAREGDVMADGGKAIGSVLANWPNVFRIISLCAQTPASAPNGAAPPEEPEEPEVLPRLVRLQVDGLQSAEGRAEA</sequence>
<keyword evidence="13" id="KW-0206">Cytoskeleton</keyword>
<evidence type="ECO:0000313" key="19">
    <source>
        <dbReference type="EMBL" id="KZO90739.1"/>
    </source>
</evidence>
<dbReference type="InterPro" id="IPR013963">
    <property type="entry name" value="DASH_Dad2"/>
</dbReference>
<evidence type="ECO:0000256" key="8">
    <source>
        <dbReference type="ARBA" id="ARBA00022618"/>
    </source>
</evidence>
<protein>
    <recommendedName>
        <fullName evidence="5">DASH complex subunit DAD2</fullName>
    </recommendedName>
    <alternativeName>
        <fullName evidence="17">Outer kinetochore protein DAD2</fullName>
    </alternativeName>
</protein>
<evidence type="ECO:0000256" key="17">
    <source>
        <dbReference type="ARBA" id="ARBA00030568"/>
    </source>
</evidence>
<dbReference type="GO" id="GO:0044732">
    <property type="term" value="C:mitotic spindle pole body"/>
    <property type="evidence" value="ECO:0007669"/>
    <property type="project" value="TreeGrafter"/>
</dbReference>
<feature type="compositionally biased region" description="Low complexity" evidence="18">
    <location>
        <begin position="8"/>
        <end position="21"/>
    </location>
</feature>
<dbReference type="GO" id="GO:0005874">
    <property type="term" value="C:microtubule"/>
    <property type="evidence" value="ECO:0007669"/>
    <property type="project" value="UniProtKB-KW"/>
</dbReference>
<keyword evidence="15" id="KW-0131">Cell cycle</keyword>
<evidence type="ECO:0000256" key="14">
    <source>
        <dbReference type="ARBA" id="ARBA00023242"/>
    </source>
</evidence>
<evidence type="ECO:0000313" key="20">
    <source>
        <dbReference type="Proteomes" id="UP000076738"/>
    </source>
</evidence>
<dbReference type="AlphaFoldDB" id="A0A167GNB6"/>
<dbReference type="PANTHER" id="PTHR28036:SF1">
    <property type="entry name" value="DASH COMPLEX SUBUNIT DAD2"/>
    <property type="match status" value="1"/>
</dbReference>
<dbReference type="GO" id="GO:0008608">
    <property type="term" value="P:attachment of spindle microtubules to kinetochore"/>
    <property type="evidence" value="ECO:0007669"/>
    <property type="project" value="TreeGrafter"/>
</dbReference>
<evidence type="ECO:0000256" key="18">
    <source>
        <dbReference type="SAM" id="MobiDB-lite"/>
    </source>
</evidence>
<evidence type="ECO:0000256" key="4">
    <source>
        <dbReference type="ARBA" id="ARBA00005501"/>
    </source>
</evidence>
<keyword evidence="20" id="KW-1185">Reference proteome</keyword>
<evidence type="ECO:0000256" key="5">
    <source>
        <dbReference type="ARBA" id="ARBA00020260"/>
    </source>
</evidence>
<evidence type="ECO:0000256" key="2">
    <source>
        <dbReference type="ARBA" id="ARBA00004186"/>
    </source>
</evidence>
<evidence type="ECO:0000256" key="3">
    <source>
        <dbReference type="ARBA" id="ARBA00004629"/>
    </source>
</evidence>
<gene>
    <name evidence="19" type="ORF">CALVIDRAFT_490033</name>
</gene>
<evidence type="ECO:0000256" key="15">
    <source>
        <dbReference type="ARBA" id="ARBA00023306"/>
    </source>
</evidence>
<dbReference type="GO" id="GO:0000278">
    <property type="term" value="P:mitotic cell cycle"/>
    <property type="evidence" value="ECO:0007669"/>
    <property type="project" value="InterPro"/>
</dbReference>
<evidence type="ECO:0000256" key="1">
    <source>
        <dbReference type="ARBA" id="ARBA00004123"/>
    </source>
</evidence>
<evidence type="ECO:0000256" key="11">
    <source>
        <dbReference type="ARBA" id="ARBA00022829"/>
    </source>
</evidence>
<evidence type="ECO:0000256" key="12">
    <source>
        <dbReference type="ARBA" id="ARBA00022838"/>
    </source>
</evidence>
<keyword evidence="6" id="KW-0158">Chromosome</keyword>
<reference evidence="19 20" key="1">
    <citation type="journal article" date="2016" name="Mol. Biol. Evol.">
        <title>Comparative Genomics of Early-Diverging Mushroom-Forming Fungi Provides Insights into the Origins of Lignocellulose Decay Capabilities.</title>
        <authorList>
            <person name="Nagy L.G."/>
            <person name="Riley R."/>
            <person name="Tritt A."/>
            <person name="Adam C."/>
            <person name="Daum C."/>
            <person name="Floudas D."/>
            <person name="Sun H."/>
            <person name="Yadav J.S."/>
            <person name="Pangilinan J."/>
            <person name="Larsson K.H."/>
            <person name="Matsuura K."/>
            <person name="Barry K."/>
            <person name="Labutti K."/>
            <person name="Kuo R."/>
            <person name="Ohm R.A."/>
            <person name="Bhattacharya S.S."/>
            <person name="Shirouzu T."/>
            <person name="Yoshinaga Y."/>
            <person name="Martin F.M."/>
            <person name="Grigoriev I.V."/>
            <person name="Hibbett D.S."/>
        </authorList>
    </citation>
    <scope>NUCLEOTIDE SEQUENCE [LARGE SCALE GENOMIC DNA]</scope>
    <source>
        <strain evidence="19 20">TUFC12733</strain>
    </source>
</reference>
<organism evidence="19 20">
    <name type="scientific">Calocera viscosa (strain TUFC12733)</name>
    <dbReference type="NCBI Taxonomy" id="1330018"/>
    <lineage>
        <taxon>Eukaryota</taxon>
        <taxon>Fungi</taxon>
        <taxon>Dikarya</taxon>
        <taxon>Basidiomycota</taxon>
        <taxon>Agaricomycotina</taxon>
        <taxon>Dacrymycetes</taxon>
        <taxon>Dacrymycetales</taxon>
        <taxon>Dacrymycetaceae</taxon>
        <taxon>Calocera</taxon>
    </lineage>
</organism>
<dbReference type="GO" id="GO:0051301">
    <property type="term" value="P:cell division"/>
    <property type="evidence" value="ECO:0007669"/>
    <property type="project" value="UniProtKB-KW"/>
</dbReference>
<accession>A0A167GNB6</accession>
<keyword evidence="12" id="KW-0995">Kinetochore</keyword>
<keyword evidence="11" id="KW-0159">Chromosome partition</keyword>
<keyword evidence="16" id="KW-0137">Centromere</keyword>
<keyword evidence="8" id="KW-0132">Cell division</keyword>
<comment type="subcellular location">
    <subcellularLocation>
        <location evidence="3">Chromosome</location>
        <location evidence="3">Centromere</location>
        <location evidence="3">Kinetochore</location>
    </subcellularLocation>
    <subcellularLocation>
        <location evidence="2">Cytoplasm</location>
        <location evidence="2">Cytoskeleton</location>
        <location evidence="2">Spindle</location>
    </subcellularLocation>
    <subcellularLocation>
        <location evidence="1">Nucleus</location>
    </subcellularLocation>
</comment>
<keyword evidence="14" id="KW-0539">Nucleus</keyword>
<comment type="similarity">
    <text evidence="4">Belongs to the DASH complex DAD2 family.</text>
</comment>
<evidence type="ECO:0000256" key="10">
    <source>
        <dbReference type="ARBA" id="ARBA00022776"/>
    </source>
</evidence>
<keyword evidence="7" id="KW-0963">Cytoplasm</keyword>
<keyword evidence="9" id="KW-0493">Microtubule</keyword>
<evidence type="ECO:0000256" key="16">
    <source>
        <dbReference type="ARBA" id="ARBA00023328"/>
    </source>
</evidence>
<evidence type="ECO:0000256" key="7">
    <source>
        <dbReference type="ARBA" id="ARBA00022490"/>
    </source>
</evidence>